<dbReference type="GO" id="GO:0000221">
    <property type="term" value="C:vacuolar proton-transporting V-type ATPase, V1 domain"/>
    <property type="evidence" value="ECO:0007669"/>
    <property type="project" value="TreeGrafter"/>
</dbReference>
<evidence type="ECO:0000313" key="8">
    <source>
        <dbReference type="EMBL" id="SSD58960.1"/>
    </source>
</evidence>
<dbReference type="InterPro" id="IPR005124">
    <property type="entry name" value="V-ATPase_G"/>
</dbReference>
<comment type="similarity">
    <text evidence="1 5">Belongs to the V-ATPase G subunit family.</text>
</comment>
<keyword evidence="9" id="KW-1185">Reference proteome</keyword>
<feature type="region of interest" description="Disordered" evidence="7">
    <location>
        <begin position="65"/>
        <end position="88"/>
    </location>
</feature>
<organism evidence="8 9">
    <name type="scientific">Saccharomycodes ludwigii</name>
    <dbReference type="NCBI Taxonomy" id="36035"/>
    <lineage>
        <taxon>Eukaryota</taxon>
        <taxon>Fungi</taxon>
        <taxon>Dikarya</taxon>
        <taxon>Ascomycota</taxon>
        <taxon>Saccharomycotina</taxon>
        <taxon>Saccharomycetes</taxon>
        <taxon>Saccharomycodales</taxon>
        <taxon>Saccharomycodaceae</taxon>
        <taxon>Saccharomycodes</taxon>
    </lineage>
</organism>
<comment type="function">
    <text evidence="5">Subunit of the V1 complex of vacuolar(H+)-ATPase (V-ATPase), a multisubunit enzyme composed of a peripheral complex (V1) that hydrolyzes ATP and a membrane integral complex (V0) that translocates protons. V-ATPase is responsible for acidifying and maintaining the pH of intracellular compartments and in some cell types, is targeted to the plasma membrane, where it is responsible for acidifying the extracellular environment.</text>
</comment>
<dbReference type="GO" id="GO:0016887">
    <property type="term" value="F:ATP hydrolysis activity"/>
    <property type="evidence" value="ECO:0007669"/>
    <property type="project" value="TreeGrafter"/>
</dbReference>
<evidence type="ECO:0000256" key="5">
    <source>
        <dbReference type="RuleBase" id="RU364019"/>
    </source>
</evidence>
<keyword evidence="4 5" id="KW-0406">Ion transport</keyword>
<evidence type="ECO:0000256" key="6">
    <source>
        <dbReference type="SAM" id="Coils"/>
    </source>
</evidence>
<dbReference type="Gene3D" id="1.20.5.620">
    <property type="entry name" value="F1F0 ATP synthase subunit B, membrane domain"/>
    <property type="match status" value="1"/>
</dbReference>
<dbReference type="FunFam" id="1.20.5.620:FF:000004">
    <property type="entry name" value="V-type proton ATPase subunit G"/>
    <property type="match status" value="1"/>
</dbReference>
<evidence type="ECO:0000256" key="3">
    <source>
        <dbReference type="ARBA" id="ARBA00022781"/>
    </source>
</evidence>
<keyword evidence="2 5" id="KW-0813">Transport</keyword>
<evidence type="ECO:0000313" key="9">
    <source>
        <dbReference type="Proteomes" id="UP000262825"/>
    </source>
</evidence>
<keyword evidence="6" id="KW-0175">Coiled coil</keyword>
<dbReference type="Pfam" id="PF03179">
    <property type="entry name" value="V-ATPase_G"/>
    <property type="match status" value="1"/>
</dbReference>
<accession>A0A376B4C0</accession>
<dbReference type="VEuPathDB" id="FungiDB:SCODWIG_00721"/>
<feature type="coiled-coil region" evidence="6">
    <location>
        <begin position="29"/>
        <end position="60"/>
    </location>
</feature>
<name>A0A376B4C0_9ASCO</name>
<comment type="subunit">
    <text evidence="5">V-ATPase is a heteromultimeric enzyme made up of two complexes: the ATP-hydrolytic V1 complex and the proton translocation V0 complex.</text>
</comment>
<proteinExistence type="inferred from homology"/>
<evidence type="ECO:0000256" key="2">
    <source>
        <dbReference type="ARBA" id="ARBA00022448"/>
    </source>
</evidence>
<evidence type="ECO:0000256" key="4">
    <source>
        <dbReference type="ARBA" id="ARBA00023065"/>
    </source>
</evidence>
<reference evidence="9" key="1">
    <citation type="submission" date="2018-06" db="EMBL/GenBank/DDBJ databases">
        <authorList>
            <person name="Guldener U."/>
        </authorList>
    </citation>
    <scope>NUCLEOTIDE SEQUENCE [LARGE SCALE GENOMIC DNA]</scope>
    <source>
        <strain evidence="9">UTAD17</strain>
    </source>
</reference>
<dbReference type="Gene3D" id="1.20.5.730">
    <property type="entry name" value="Single helix bin"/>
    <property type="match status" value="1"/>
</dbReference>
<dbReference type="NCBIfam" id="TIGR01147">
    <property type="entry name" value="V_ATP_synt_G"/>
    <property type="match status" value="1"/>
</dbReference>
<dbReference type="PANTHER" id="PTHR12713">
    <property type="entry name" value="VACUOLAR ATP SYNTHASE SUBUNIT G"/>
    <property type="match status" value="1"/>
</dbReference>
<evidence type="ECO:0000256" key="7">
    <source>
        <dbReference type="SAM" id="MobiDB-lite"/>
    </source>
</evidence>
<dbReference type="PANTHER" id="PTHR12713:SF11">
    <property type="entry name" value="V-TYPE PROTON ATPASE SUBUNIT G"/>
    <property type="match status" value="1"/>
</dbReference>
<dbReference type="GO" id="GO:0046961">
    <property type="term" value="F:proton-transporting ATPase activity, rotational mechanism"/>
    <property type="evidence" value="ECO:0007669"/>
    <property type="project" value="InterPro"/>
</dbReference>
<dbReference type="Proteomes" id="UP000262825">
    <property type="component" value="Unassembled WGS sequence"/>
</dbReference>
<dbReference type="AlphaFoldDB" id="A0A376B4C0"/>
<sequence>MSQSNGIATLLKTEKDAQKIVAEARQYRQDKLKQAKKDALDEIQKYKTAKEQELKDFEAKNAGSVGDLEKSAEQGIQGDLKEIQQQSNAKKNDVVNLLVGAVTKPSAEIHINAK</sequence>
<protein>
    <recommendedName>
        <fullName evidence="5">V-type proton ATPase subunit G</fullName>
    </recommendedName>
</protein>
<evidence type="ECO:0000256" key="1">
    <source>
        <dbReference type="ARBA" id="ARBA00010066"/>
    </source>
</evidence>
<dbReference type="EMBL" id="UFAJ01000070">
    <property type="protein sequence ID" value="SSD58960.1"/>
    <property type="molecule type" value="Genomic_DNA"/>
</dbReference>
<keyword evidence="3 5" id="KW-0375">Hydrogen ion transport</keyword>
<gene>
    <name evidence="8" type="ORF">SCODWIG_00721</name>
</gene>